<name>A0A7R9KMX9_9ACAR</name>
<organism evidence="7">
    <name type="scientific">Medioppia subpectinata</name>
    <dbReference type="NCBI Taxonomy" id="1979941"/>
    <lineage>
        <taxon>Eukaryota</taxon>
        <taxon>Metazoa</taxon>
        <taxon>Ecdysozoa</taxon>
        <taxon>Arthropoda</taxon>
        <taxon>Chelicerata</taxon>
        <taxon>Arachnida</taxon>
        <taxon>Acari</taxon>
        <taxon>Acariformes</taxon>
        <taxon>Sarcoptiformes</taxon>
        <taxon>Oribatida</taxon>
        <taxon>Brachypylina</taxon>
        <taxon>Oppioidea</taxon>
        <taxon>Oppiidae</taxon>
        <taxon>Medioppia</taxon>
    </lineage>
</organism>
<feature type="transmembrane region" description="Helical" evidence="5">
    <location>
        <begin position="261"/>
        <end position="283"/>
    </location>
</feature>
<feature type="domain" description="Amino acid transporter transmembrane" evidence="6">
    <location>
        <begin position="137"/>
        <end position="357"/>
    </location>
</feature>
<feature type="transmembrane region" description="Helical" evidence="5">
    <location>
        <begin position="68"/>
        <end position="88"/>
    </location>
</feature>
<keyword evidence="3 5" id="KW-1133">Transmembrane helix</keyword>
<dbReference type="InterPro" id="IPR013057">
    <property type="entry name" value="AA_transpt_TM"/>
</dbReference>
<dbReference type="PANTHER" id="PTHR22950:SF349">
    <property type="entry name" value="AMINO ACID TRANSPORTER TRANSMEMBRANE DOMAIN-CONTAINING PROTEIN"/>
    <property type="match status" value="1"/>
</dbReference>
<dbReference type="GO" id="GO:0015179">
    <property type="term" value="F:L-amino acid transmembrane transporter activity"/>
    <property type="evidence" value="ECO:0007669"/>
    <property type="project" value="TreeGrafter"/>
</dbReference>
<feature type="non-terminal residue" evidence="7">
    <location>
        <position position="370"/>
    </location>
</feature>
<feature type="transmembrane region" description="Helical" evidence="5">
    <location>
        <begin position="336"/>
        <end position="357"/>
    </location>
</feature>
<dbReference type="OrthoDB" id="6498073at2759"/>
<dbReference type="PANTHER" id="PTHR22950">
    <property type="entry name" value="AMINO ACID TRANSPORTER"/>
    <property type="match status" value="1"/>
</dbReference>
<dbReference type="AlphaFoldDB" id="A0A7R9KMX9"/>
<reference evidence="7" key="1">
    <citation type="submission" date="2020-11" db="EMBL/GenBank/DDBJ databases">
        <authorList>
            <person name="Tran Van P."/>
        </authorList>
    </citation>
    <scope>NUCLEOTIDE SEQUENCE</scope>
</reference>
<gene>
    <name evidence="7" type="ORF">OSB1V03_LOCUS5358</name>
</gene>
<evidence type="ECO:0000313" key="8">
    <source>
        <dbReference type="Proteomes" id="UP000759131"/>
    </source>
</evidence>
<dbReference type="EMBL" id="CAJPIZ010002672">
    <property type="protein sequence ID" value="CAG2105350.1"/>
    <property type="molecule type" value="Genomic_DNA"/>
</dbReference>
<dbReference type="Pfam" id="PF01490">
    <property type="entry name" value="Aa_trans"/>
    <property type="match status" value="1"/>
</dbReference>
<evidence type="ECO:0000313" key="7">
    <source>
        <dbReference type="EMBL" id="CAD7624920.1"/>
    </source>
</evidence>
<evidence type="ECO:0000259" key="6">
    <source>
        <dbReference type="Pfam" id="PF01490"/>
    </source>
</evidence>
<proteinExistence type="predicted"/>
<evidence type="ECO:0000256" key="4">
    <source>
        <dbReference type="ARBA" id="ARBA00023136"/>
    </source>
</evidence>
<keyword evidence="8" id="KW-1185">Reference proteome</keyword>
<feature type="transmembrane region" description="Helical" evidence="5">
    <location>
        <begin position="224"/>
        <end position="249"/>
    </location>
</feature>
<dbReference type="EMBL" id="OC857247">
    <property type="protein sequence ID" value="CAD7624920.1"/>
    <property type="molecule type" value="Genomic_DNA"/>
</dbReference>
<feature type="transmembrane region" description="Helical" evidence="5">
    <location>
        <begin position="178"/>
        <end position="199"/>
    </location>
</feature>
<feature type="transmembrane region" description="Helical" evidence="5">
    <location>
        <begin position="112"/>
        <end position="130"/>
    </location>
</feature>
<accession>A0A7R9KMX9</accession>
<feature type="transmembrane region" description="Helical" evidence="5">
    <location>
        <begin position="295"/>
        <end position="316"/>
    </location>
</feature>
<evidence type="ECO:0000256" key="1">
    <source>
        <dbReference type="ARBA" id="ARBA00004141"/>
    </source>
</evidence>
<keyword evidence="4 5" id="KW-0472">Membrane</keyword>
<dbReference type="GO" id="GO:0005774">
    <property type="term" value="C:vacuolar membrane"/>
    <property type="evidence" value="ECO:0007669"/>
    <property type="project" value="TreeGrafter"/>
</dbReference>
<protein>
    <recommendedName>
        <fullName evidence="6">Amino acid transporter transmembrane domain-containing protein</fullName>
    </recommendedName>
</protein>
<dbReference type="Proteomes" id="UP000759131">
    <property type="component" value="Unassembled WGS sequence"/>
</dbReference>
<evidence type="ECO:0000256" key="2">
    <source>
        <dbReference type="ARBA" id="ARBA00022692"/>
    </source>
</evidence>
<evidence type="ECO:0000256" key="5">
    <source>
        <dbReference type="SAM" id="Phobius"/>
    </source>
</evidence>
<keyword evidence="2 5" id="KW-0812">Transmembrane</keyword>
<sequence>AIVIMSGQTSAIQALMHLLKSYIGSGILAMPKAFRFKYFLFGDYYWLAEKAMSEGPKCLRKYSNFSRLLTIVFLFTAQMGFCCTYYVFIAKNIKQFLINLDLEPNWGNDESIQYYLLVILPILILIITNTGKKHTTLLGNKVSQFFSTTMFTYEGITVTMGLYQSMKNRNNFAKPCGVINTAIVIVMTMYTIVGLLGYLKYGNEVEASITLSLPKEAIYMSVQLMYSIAITISYPVQLYVAIHLIWPIIDDKLQKYKLNHLTIHFLNYIFRALLVIITCQSIYNALAALIPKLELILALIGAVSCSTVAIMIPPILHTITFYELTTETFPKIWLCLRNGVIVLFGMLGFVTGTYFSVSDIIQSYSQNQMD</sequence>
<comment type="subcellular location">
    <subcellularLocation>
        <location evidence="1">Membrane</location>
        <topology evidence="1">Multi-pass membrane protein</topology>
    </subcellularLocation>
</comment>
<evidence type="ECO:0000256" key="3">
    <source>
        <dbReference type="ARBA" id="ARBA00022989"/>
    </source>
</evidence>